<evidence type="ECO:0000256" key="3">
    <source>
        <dbReference type="ARBA" id="ARBA00022448"/>
    </source>
</evidence>
<dbReference type="GO" id="GO:0001405">
    <property type="term" value="C:PAM complex, Tim23 associated import motor"/>
    <property type="evidence" value="ECO:0007669"/>
    <property type="project" value="UniProtKB-UniRule"/>
</dbReference>
<evidence type="ECO:0000256" key="7">
    <source>
        <dbReference type="ARBA" id="ARBA00022946"/>
    </source>
</evidence>
<feature type="transmembrane region" description="Helical" evidence="12">
    <location>
        <begin position="70"/>
        <end position="89"/>
    </location>
</feature>
<evidence type="ECO:0000256" key="13">
    <source>
        <dbReference type="SAM" id="MobiDB-lite"/>
    </source>
</evidence>
<dbReference type="Proteomes" id="UP000054097">
    <property type="component" value="Unassembled WGS sequence"/>
</dbReference>
<dbReference type="EMBL" id="KN824295">
    <property type="protein sequence ID" value="KIM27993.1"/>
    <property type="molecule type" value="Genomic_DNA"/>
</dbReference>
<dbReference type="PANTHER" id="PTHR28021">
    <property type="entry name" value="PRESEQUENCE TRANSLOCATED-ASSOCIATED MOTOR SUBUNIT PAM17, MITOCHONDRIAL"/>
    <property type="match status" value="1"/>
</dbReference>
<keyword evidence="10 12" id="KW-0496">Mitochondrion</keyword>
<evidence type="ECO:0000256" key="2">
    <source>
        <dbReference type="ARBA" id="ARBA00006837"/>
    </source>
</evidence>
<evidence type="ECO:0000256" key="5">
    <source>
        <dbReference type="ARBA" id="ARBA00022792"/>
    </source>
</evidence>
<feature type="transmembrane region" description="Helical" evidence="12">
    <location>
        <begin position="101"/>
        <end position="122"/>
    </location>
</feature>
<feature type="compositionally biased region" description="Low complexity" evidence="13">
    <location>
        <begin position="25"/>
        <end position="41"/>
    </location>
</feature>
<sequence length="199" mass="22183">MSTRIYTRNLPKPTRVTSHANALTRASTTAYSTRSKSTSAANTADDSGEKHALSWAEYLAIRGKKRRWELATTIPITSAAAIAGISYFGANTPQFMGFDPLLMSIVGTAGVAGLGYLISPMLGSQMWKLTHRSQLGLIEEKEKLFHQHIKRNRVDPSTQSTTNPVPDFYGEKIGSMKEYRQWLRDQARYRKKASWGPSN</sequence>
<keyword evidence="11 12" id="KW-0472">Membrane</keyword>
<evidence type="ECO:0000313" key="14">
    <source>
        <dbReference type="EMBL" id="KIM27993.1"/>
    </source>
</evidence>
<comment type="subcellular location">
    <subcellularLocation>
        <location evidence="1 12">Mitochondrion inner membrane</location>
        <topology evidence="1 12">Multi-pass membrane protein</topology>
    </subcellularLocation>
</comment>
<evidence type="ECO:0000256" key="6">
    <source>
        <dbReference type="ARBA" id="ARBA00022927"/>
    </source>
</evidence>
<keyword evidence="9 12" id="KW-0811">Translocation</keyword>
<comment type="function">
    <text evidence="12">Component of the PAM complex, a complex required for the translocation of transit peptide-containing proteins from the inner membrane into the mitochondrial matrix in an ATP-dependent manner.</text>
</comment>
<dbReference type="Pfam" id="PF08566">
    <property type="entry name" value="Pam17"/>
    <property type="match status" value="1"/>
</dbReference>
<name>A0A0C2WP38_SERVB</name>
<dbReference type="AlphaFoldDB" id="A0A0C2WP38"/>
<organism evidence="14 15">
    <name type="scientific">Serendipita vermifera MAFF 305830</name>
    <dbReference type="NCBI Taxonomy" id="933852"/>
    <lineage>
        <taxon>Eukaryota</taxon>
        <taxon>Fungi</taxon>
        <taxon>Dikarya</taxon>
        <taxon>Basidiomycota</taxon>
        <taxon>Agaricomycotina</taxon>
        <taxon>Agaricomycetes</taxon>
        <taxon>Sebacinales</taxon>
        <taxon>Serendipitaceae</taxon>
        <taxon>Serendipita</taxon>
    </lineage>
</organism>
<evidence type="ECO:0000256" key="8">
    <source>
        <dbReference type="ARBA" id="ARBA00022989"/>
    </source>
</evidence>
<reference evidence="14 15" key="1">
    <citation type="submission" date="2014-04" db="EMBL/GenBank/DDBJ databases">
        <authorList>
            <consortium name="DOE Joint Genome Institute"/>
            <person name="Kuo A."/>
            <person name="Zuccaro A."/>
            <person name="Kohler A."/>
            <person name="Nagy L.G."/>
            <person name="Floudas D."/>
            <person name="Copeland A."/>
            <person name="Barry K.W."/>
            <person name="Cichocki N."/>
            <person name="Veneault-Fourrey C."/>
            <person name="LaButti K."/>
            <person name="Lindquist E.A."/>
            <person name="Lipzen A."/>
            <person name="Lundell T."/>
            <person name="Morin E."/>
            <person name="Murat C."/>
            <person name="Sun H."/>
            <person name="Tunlid A."/>
            <person name="Henrissat B."/>
            <person name="Grigoriev I.V."/>
            <person name="Hibbett D.S."/>
            <person name="Martin F."/>
            <person name="Nordberg H.P."/>
            <person name="Cantor M.N."/>
            <person name="Hua S.X."/>
        </authorList>
    </citation>
    <scope>NUCLEOTIDE SEQUENCE [LARGE SCALE GENOMIC DNA]</scope>
    <source>
        <strain evidence="14 15">MAFF 305830</strain>
    </source>
</reference>
<keyword evidence="3 12" id="KW-0813">Transport</keyword>
<dbReference type="GO" id="GO:0030150">
    <property type="term" value="P:protein import into mitochondrial matrix"/>
    <property type="evidence" value="ECO:0007669"/>
    <property type="project" value="UniProtKB-UniRule"/>
</dbReference>
<gene>
    <name evidence="14" type="ORF">M408DRAFT_329663</name>
</gene>
<protein>
    <recommendedName>
        <fullName evidence="12">Presequence translocated-associated motor subunit PAM17</fullName>
    </recommendedName>
</protein>
<dbReference type="PANTHER" id="PTHR28021:SF1">
    <property type="entry name" value="PRESEQUENCE TRANSLOCATED-ASSOCIATED MOTOR SUBUNIT PAM17, MITOCHONDRIAL"/>
    <property type="match status" value="1"/>
</dbReference>
<evidence type="ECO:0000256" key="4">
    <source>
        <dbReference type="ARBA" id="ARBA00022692"/>
    </source>
</evidence>
<evidence type="ECO:0000256" key="10">
    <source>
        <dbReference type="ARBA" id="ARBA00023128"/>
    </source>
</evidence>
<dbReference type="InterPro" id="IPR013875">
    <property type="entry name" value="Pam17"/>
</dbReference>
<dbReference type="STRING" id="933852.A0A0C2WP38"/>
<comment type="subunit">
    <text evidence="12">Component of the PAM complex.</text>
</comment>
<evidence type="ECO:0000256" key="11">
    <source>
        <dbReference type="ARBA" id="ARBA00023136"/>
    </source>
</evidence>
<keyword evidence="4 12" id="KW-0812">Transmembrane</keyword>
<keyword evidence="5 12" id="KW-0999">Mitochondrion inner membrane</keyword>
<keyword evidence="7" id="KW-0809">Transit peptide</keyword>
<evidence type="ECO:0000256" key="1">
    <source>
        <dbReference type="ARBA" id="ARBA00004448"/>
    </source>
</evidence>
<evidence type="ECO:0000256" key="12">
    <source>
        <dbReference type="RuleBase" id="RU367146"/>
    </source>
</evidence>
<accession>A0A0C2WP38</accession>
<reference evidence="15" key="2">
    <citation type="submission" date="2015-01" db="EMBL/GenBank/DDBJ databases">
        <title>Evolutionary Origins and Diversification of the Mycorrhizal Mutualists.</title>
        <authorList>
            <consortium name="DOE Joint Genome Institute"/>
            <consortium name="Mycorrhizal Genomics Consortium"/>
            <person name="Kohler A."/>
            <person name="Kuo A."/>
            <person name="Nagy L.G."/>
            <person name="Floudas D."/>
            <person name="Copeland A."/>
            <person name="Barry K.W."/>
            <person name="Cichocki N."/>
            <person name="Veneault-Fourrey C."/>
            <person name="LaButti K."/>
            <person name="Lindquist E.A."/>
            <person name="Lipzen A."/>
            <person name="Lundell T."/>
            <person name="Morin E."/>
            <person name="Murat C."/>
            <person name="Riley R."/>
            <person name="Ohm R."/>
            <person name="Sun H."/>
            <person name="Tunlid A."/>
            <person name="Henrissat B."/>
            <person name="Grigoriev I.V."/>
            <person name="Hibbett D.S."/>
            <person name="Martin F."/>
        </authorList>
    </citation>
    <scope>NUCLEOTIDE SEQUENCE [LARGE SCALE GENOMIC DNA]</scope>
    <source>
        <strain evidence="15">MAFF 305830</strain>
    </source>
</reference>
<proteinExistence type="inferred from homology"/>
<keyword evidence="6 12" id="KW-0653">Protein transport</keyword>
<feature type="region of interest" description="Disordered" evidence="13">
    <location>
        <begin position="25"/>
        <end position="46"/>
    </location>
</feature>
<keyword evidence="15" id="KW-1185">Reference proteome</keyword>
<evidence type="ECO:0000313" key="15">
    <source>
        <dbReference type="Proteomes" id="UP000054097"/>
    </source>
</evidence>
<dbReference type="OrthoDB" id="5970083at2759"/>
<dbReference type="HOGENOM" id="CLU_068297_2_0_1"/>
<evidence type="ECO:0000256" key="9">
    <source>
        <dbReference type="ARBA" id="ARBA00023010"/>
    </source>
</evidence>
<keyword evidence="8 12" id="KW-1133">Transmembrane helix</keyword>
<comment type="similarity">
    <text evidence="2 12">Belongs to the PAM17 family.</text>
</comment>